<evidence type="ECO:0000256" key="6">
    <source>
        <dbReference type="HAMAP-Rule" id="MF_01265"/>
    </source>
</evidence>
<comment type="pathway">
    <text evidence="6">Cofactor biosynthesis; NAD(+) biosynthesis; iminoaspartate from L-aspartate (dehydrogenase route): step 1/1.</text>
</comment>
<dbReference type="GO" id="GO:0009435">
    <property type="term" value="P:NAD+ biosynthetic process"/>
    <property type="evidence" value="ECO:0007669"/>
    <property type="project" value="UniProtKB-UniRule"/>
</dbReference>
<dbReference type="AlphaFoldDB" id="A0A829Y608"/>
<comment type="similarity">
    <text evidence="1 6">Belongs to the L-aspartate dehydrogenase family.</text>
</comment>
<evidence type="ECO:0000256" key="2">
    <source>
        <dbReference type="ARBA" id="ARBA00022642"/>
    </source>
</evidence>
<accession>A0A829Y608</accession>
<evidence type="ECO:0000256" key="4">
    <source>
        <dbReference type="ARBA" id="ARBA00023002"/>
    </source>
</evidence>
<dbReference type="Pfam" id="PF01958">
    <property type="entry name" value="Asp_DH_C"/>
    <property type="match status" value="1"/>
</dbReference>
<dbReference type="EMBL" id="BLJN01000001">
    <property type="protein sequence ID" value="GFE78664.1"/>
    <property type="molecule type" value="Genomic_DNA"/>
</dbReference>
<feature type="domain" description="Aspartate dehydrogenase" evidence="7">
    <location>
        <begin position="162"/>
        <end position="248"/>
    </location>
</feature>
<dbReference type="InterPro" id="IPR036291">
    <property type="entry name" value="NAD(P)-bd_dom_sf"/>
</dbReference>
<comment type="caution">
    <text evidence="9">The sequence shown here is derived from an EMBL/GenBank/DDBJ whole genome shotgun (WGS) entry which is preliminary data.</text>
</comment>
<dbReference type="UniPathway" id="UPA00253">
    <property type="reaction ID" value="UER00456"/>
</dbReference>
<dbReference type="GO" id="GO:0016639">
    <property type="term" value="F:oxidoreductase activity, acting on the CH-NH2 group of donors, NAD or NADP as acceptor"/>
    <property type="evidence" value="ECO:0007669"/>
    <property type="project" value="UniProtKB-UniRule"/>
</dbReference>
<feature type="domain" description="Aspartate/homoserine dehydrogenase NAD-binding" evidence="8">
    <location>
        <begin position="11"/>
        <end position="111"/>
    </location>
</feature>
<evidence type="ECO:0000313" key="10">
    <source>
        <dbReference type="Proteomes" id="UP000445000"/>
    </source>
</evidence>
<evidence type="ECO:0000256" key="3">
    <source>
        <dbReference type="ARBA" id="ARBA00022857"/>
    </source>
</evidence>
<dbReference type="SUPFAM" id="SSF51735">
    <property type="entry name" value="NAD(P)-binding Rossmann-fold domains"/>
    <property type="match status" value="1"/>
</dbReference>
<comment type="catalytic activity">
    <reaction evidence="6">
        <text>L-aspartate + NADP(+) + H2O = oxaloacetate + NH4(+) + NADPH + H(+)</text>
        <dbReference type="Rhea" id="RHEA:11784"/>
        <dbReference type="ChEBI" id="CHEBI:15377"/>
        <dbReference type="ChEBI" id="CHEBI:15378"/>
        <dbReference type="ChEBI" id="CHEBI:16452"/>
        <dbReference type="ChEBI" id="CHEBI:28938"/>
        <dbReference type="ChEBI" id="CHEBI:29991"/>
        <dbReference type="ChEBI" id="CHEBI:57783"/>
        <dbReference type="ChEBI" id="CHEBI:58349"/>
        <dbReference type="EC" id="1.4.1.21"/>
    </reaction>
</comment>
<dbReference type="SUPFAM" id="SSF55347">
    <property type="entry name" value="Glyceraldehyde-3-phosphate dehydrogenase-like, C-terminal domain"/>
    <property type="match status" value="1"/>
</dbReference>
<dbReference type="PANTHER" id="PTHR31873:SF6">
    <property type="entry name" value="ASPARTATE DEHYDROGENASE DOMAIN-CONTAINING PROTEIN"/>
    <property type="match status" value="1"/>
</dbReference>
<dbReference type="Pfam" id="PF03447">
    <property type="entry name" value="NAD_binding_3"/>
    <property type="match status" value="1"/>
</dbReference>
<dbReference type="Proteomes" id="UP000445000">
    <property type="component" value="Unassembled WGS sequence"/>
</dbReference>
<dbReference type="GO" id="GO:0051287">
    <property type="term" value="F:NAD binding"/>
    <property type="evidence" value="ECO:0007669"/>
    <property type="project" value="UniProtKB-UniRule"/>
</dbReference>
<comment type="function">
    <text evidence="6">Specifically catalyzes the NAD or NADP-dependent dehydrogenation of L-aspartate to iminoaspartate.</text>
</comment>
<feature type="binding site" evidence="6">
    <location>
        <position position="117"/>
    </location>
    <ligand>
        <name>NAD(+)</name>
        <dbReference type="ChEBI" id="CHEBI:57540"/>
    </ligand>
</feature>
<dbReference type="PIRSF" id="PIRSF005227">
    <property type="entry name" value="Asp_dh_NAD_syn"/>
    <property type="match status" value="1"/>
</dbReference>
<gene>
    <name evidence="6 9" type="primary">nadX</name>
    <name evidence="9" type="ORF">GCM10011487_06640</name>
</gene>
<dbReference type="HAMAP" id="MF_01265">
    <property type="entry name" value="NadX"/>
    <property type="match status" value="1"/>
</dbReference>
<comment type="miscellaneous">
    <text evidence="6">The iminoaspartate product is unstable in aqueous solution and can decompose to oxaloacetate and ammonia.</text>
</comment>
<proteinExistence type="inferred from homology"/>
<dbReference type="InterPro" id="IPR020626">
    <property type="entry name" value="Asp_DH_prok"/>
</dbReference>
<dbReference type="EC" id="1.4.1.21" evidence="6"/>
<dbReference type="GO" id="GO:0050661">
    <property type="term" value="F:NADP binding"/>
    <property type="evidence" value="ECO:0007669"/>
    <property type="project" value="UniProtKB-UniRule"/>
</dbReference>
<dbReference type="GO" id="GO:0033735">
    <property type="term" value="F:aspartate dehydrogenase [NAD(P)+] activity"/>
    <property type="evidence" value="ECO:0007669"/>
    <property type="project" value="UniProtKB-EC"/>
</dbReference>
<dbReference type="NCBIfam" id="NF009828">
    <property type="entry name" value="PRK13303.1-3"/>
    <property type="match status" value="1"/>
</dbReference>
<name>A0A829Y608_9GAMM</name>
<keyword evidence="3 6" id="KW-0521">NADP</keyword>
<feature type="binding site" evidence="6">
    <location>
        <position position="183"/>
    </location>
    <ligand>
        <name>NAD(+)</name>
        <dbReference type="ChEBI" id="CHEBI:57540"/>
    </ligand>
</feature>
<keyword evidence="2 6" id="KW-0662">Pyridine nucleotide biosynthesis</keyword>
<keyword evidence="10" id="KW-1185">Reference proteome</keyword>
<keyword evidence="5 6" id="KW-0520">NAD</keyword>
<evidence type="ECO:0000313" key="9">
    <source>
        <dbReference type="EMBL" id="GFE78664.1"/>
    </source>
</evidence>
<dbReference type="InterPro" id="IPR005106">
    <property type="entry name" value="Asp/hSer_DH_NAD-bd"/>
</dbReference>
<protein>
    <recommendedName>
        <fullName evidence="6">L-aspartate dehydrogenase</fullName>
        <ecNumber evidence="6">1.4.1.21</ecNumber>
    </recommendedName>
</protein>
<evidence type="ECO:0000256" key="5">
    <source>
        <dbReference type="ARBA" id="ARBA00023027"/>
    </source>
</evidence>
<evidence type="ECO:0000259" key="8">
    <source>
        <dbReference type="Pfam" id="PF03447"/>
    </source>
</evidence>
<dbReference type="Gene3D" id="3.40.50.720">
    <property type="entry name" value="NAD(P)-binding Rossmann-like Domain"/>
    <property type="match status" value="1"/>
</dbReference>
<keyword evidence="4 6" id="KW-0560">Oxidoreductase</keyword>
<dbReference type="InterPro" id="IPR002811">
    <property type="entry name" value="Asp_DH"/>
</dbReference>
<dbReference type="Gene3D" id="3.30.360.10">
    <property type="entry name" value="Dihydrodipicolinate Reductase, domain 2"/>
    <property type="match status" value="1"/>
</dbReference>
<organism evidence="9 10">
    <name type="scientific">Steroidobacter agaridevorans</name>
    <dbReference type="NCBI Taxonomy" id="2695856"/>
    <lineage>
        <taxon>Bacteria</taxon>
        <taxon>Pseudomonadati</taxon>
        <taxon>Pseudomonadota</taxon>
        <taxon>Gammaproteobacteria</taxon>
        <taxon>Steroidobacterales</taxon>
        <taxon>Steroidobacteraceae</taxon>
        <taxon>Steroidobacter</taxon>
    </lineage>
</organism>
<evidence type="ECO:0000256" key="1">
    <source>
        <dbReference type="ARBA" id="ARBA00008331"/>
    </source>
</evidence>
<dbReference type="PANTHER" id="PTHR31873">
    <property type="entry name" value="L-ASPARTATE DEHYDROGENASE-RELATED"/>
    <property type="match status" value="1"/>
</dbReference>
<sequence length="271" mass="28333">MRRNPRLGMIGFGAMGREVLTGLDKLGETETLRAVLVRPGREAPQAVHDVDALIAARPQVVMECAGHSAVKEFVAPLLRAGIDVIISSVGALADDQVRSELLTAEQGGGRALLPAGAIAGLDGLLAARLAGLDEVTYTSFKPPHAWRGTAAEQVLDLNHSDAEREFFAGSAREAALAYPKNVNVGVAIALVGLGMDATRVRLVSSRNVTDPLGRIEARGAFGHFRFDIFARAAADNPKTSALTAYSIVQCARLGGALPIAGLCAPLTPAIL</sequence>
<reference evidence="10" key="1">
    <citation type="submission" date="2020-01" db="EMBL/GenBank/DDBJ databases">
        <title>'Steroidobacter agaridevorans' sp. nov., agar-degrading bacteria isolated from rhizosphere soils.</title>
        <authorList>
            <person name="Ikenaga M."/>
            <person name="Kataoka M."/>
            <person name="Murouchi A."/>
            <person name="Katsuragi S."/>
            <person name="Sakai M."/>
        </authorList>
    </citation>
    <scope>NUCLEOTIDE SEQUENCE [LARGE SCALE GENOMIC DNA]</scope>
    <source>
        <strain evidence="10">YU21-B</strain>
    </source>
</reference>
<dbReference type="InterPro" id="IPR011182">
    <property type="entry name" value="L-Asp_DH"/>
</dbReference>
<evidence type="ECO:0000259" key="7">
    <source>
        <dbReference type="Pfam" id="PF01958"/>
    </source>
</evidence>
<comment type="catalytic activity">
    <reaction evidence="6">
        <text>L-aspartate + NAD(+) + H2O = oxaloacetate + NH4(+) + NADH + H(+)</text>
        <dbReference type="Rhea" id="RHEA:11788"/>
        <dbReference type="ChEBI" id="CHEBI:15377"/>
        <dbReference type="ChEBI" id="CHEBI:15378"/>
        <dbReference type="ChEBI" id="CHEBI:16452"/>
        <dbReference type="ChEBI" id="CHEBI:28938"/>
        <dbReference type="ChEBI" id="CHEBI:29991"/>
        <dbReference type="ChEBI" id="CHEBI:57540"/>
        <dbReference type="ChEBI" id="CHEBI:57945"/>
        <dbReference type="EC" id="1.4.1.21"/>
    </reaction>
</comment>
<comment type="caution">
    <text evidence="6">Lacks conserved residue(s) required for the propagation of feature annotation.</text>
</comment>